<feature type="compositionally biased region" description="Basic residues" evidence="2">
    <location>
        <begin position="658"/>
        <end position="669"/>
    </location>
</feature>
<evidence type="ECO:0000313" key="3">
    <source>
        <dbReference type="EMBL" id="CAH0381494.1"/>
    </source>
</evidence>
<evidence type="ECO:0000256" key="1">
    <source>
        <dbReference type="SAM" id="Coils"/>
    </source>
</evidence>
<proteinExistence type="predicted"/>
<feature type="coiled-coil region" evidence="1">
    <location>
        <begin position="573"/>
        <end position="600"/>
    </location>
</feature>
<gene>
    <name evidence="3" type="ORF">BEMITA_LOCUS1138</name>
</gene>
<dbReference type="Proteomes" id="UP001152759">
    <property type="component" value="Chromosome 1"/>
</dbReference>
<name>A0A9P0EXX1_BEMTA</name>
<feature type="region of interest" description="Disordered" evidence="2">
    <location>
        <begin position="634"/>
        <end position="673"/>
    </location>
</feature>
<evidence type="ECO:0000256" key="2">
    <source>
        <dbReference type="SAM" id="MobiDB-lite"/>
    </source>
</evidence>
<evidence type="ECO:0000313" key="4">
    <source>
        <dbReference type="Proteomes" id="UP001152759"/>
    </source>
</evidence>
<dbReference type="AlphaFoldDB" id="A0A9P0EXX1"/>
<feature type="compositionally biased region" description="Basic and acidic residues" evidence="2">
    <location>
        <begin position="1"/>
        <end position="14"/>
    </location>
</feature>
<sequence length="794" mass="90289">MEVSSDRRRNDLSQRKTASKKMQTLSQDGHGETDKSSESLSRSGKTRNPKVKKRAIEVVTQSSGTTCNALSTESAKAKKIKLRNLSHQTGNKFKIALNPISVPDDSIVKVEREDSSNLSCTEEMEVSDSVVVSNNIRIKQEMEESNEDWQHDLNCLWEPVEIEHCEQNVNPSSNVSRLENTIAGEEIENSSPALNSPEYNGSSKRTLNYVKMYREGTLRAMADIANEHAALAAKSNDPVEPVQPKKIIPLEFLDQKPKVSDQMKLSILEEAKTNFEEATLKQSNNPKEPVQARKITPRGYLGKKPKFSHQIKLSILEEAKANFEGATFKQSNKPVEPVRARKTIPRGVLAMKPKVSHEIKLTILEEAKTNFAQIASCSKENDEGKIVTSVMSKQDGRRQSYFTEPSLGNLPSLKESIDLRKPESFDIIDKTEIEECVKVFIKEEPISEEFIEQNSVGSETEFSFKHWNDEWERHNDFQVLEDDEKLRKCAQVARKLAQTLKAGIEWVKPLVDEFDKKKMKRISKKDKEESILECKLAILKIDKAQKLALKHLCIVHFLNPINKNVNSLMHPNSENKEDKVEELSRRMAEFSEIVDTLANKKEGKKLSQELKESVKLLETVKLFEKSVKEELAILEKDTPKSPPKSPPKSLPLKDVSKNKRSRRSKRTIKKEKMSEPCVKGLSLDKVHVMPSQLLKIATLSKNFYPQRIKKSWELEEQEREEKMKLEQEMAKQQLAAMNLSSECVQKGKSLTKHAQTTEIVIKINTAEEKVTNAQSKKSPKHSKMLGQKRSSRIC</sequence>
<dbReference type="KEGG" id="btab:109038885"/>
<protein>
    <submittedName>
        <fullName evidence="3">Uncharacterized protein</fullName>
    </submittedName>
</protein>
<dbReference type="EMBL" id="OU963862">
    <property type="protein sequence ID" value="CAH0381494.1"/>
    <property type="molecule type" value="Genomic_DNA"/>
</dbReference>
<feature type="compositionally biased region" description="Pro residues" evidence="2">
    <location>
        <begin position="640"/>
        <end position="649"/>
    </location>
</feature>
<feature type="region of interest" description="Disordered" evidence="2">
    <location>
        <begin position="1"/>
        <end position="57"/>
    </location>
</feature>
<feature type="compositionally biased region" description="Basic residues" evidence="2">
    <location>
        <begin position="44"/>
        <end position="53"/>
    </location>
</feature>
<organism evidence="3 4">
    <name type="scientific">Bemisia tabaci</name>
    <name type="common">Sweetpotato whitefly</name>
    <name type="synonym">Aleurodes tabaci</name>
    <dbReference type="NCBI Taxonomy" id="7038"/>
    <lineage>
        <taxon>Eukaryota</taxon>
        <taxon>Metazoa</taxon>
        <taxon>Ecdysozoa</taxon>
        <taxon>Arthropoda</taxon>
        <taxon>Hexapoda</taxon>
        <taxon>Insecta</taxon>
        <taxon>Pterygota</taxon>
        <taxon>Neoptera</taxon>
        <taxon>Paraneoptera</taxon>
        <taxon>Hemiptera</taxon>
        <taxon>Sternorrhyncha</taxon>
        <taxon>Aleyrodoidea</taxon>
        <taxon>Aleyrodidae</taxon>
        <taxon>Aleyrodinae</taxon>
        <taxon>Bemisia</taxon>
    </lineage>
</organism>
<keyword evidence="4" id="KW-1185">Reference proteome</keyword>
<reference evidence="3" key="1">
    <citation type="submission" date="2021-12" db="EMBL/GenBank/DDBJ databases">
        <authorList>
            <person name="King R."/>
        </authorList>
    </citation>
    <scope>NUCLEOTIDE SEQUENCE</scope>
</reference>
<keyword evidence="1" id="KW-0175">Coiled coil</keyword>
<feature type="region of interest" description="Disordered" evidence="2">
    <location>
        <begin position="769"/>
        <end position="794"/>
    </location>
</feature>
<feature type="coiled-coil region" evidence="1">
    <location>
        <begin position="715"/>
        <end position="742"/>
    </location>
</feature>
<accession>A0A9P0EXX1</accession>